<dbReference type="EMBL" id="CP034206">
    <property type="protein sequence ID" value="QBZ59767.1"/>
    <property type="molecule type" value="Genomic_DNA"/>
</dbReference>
<name>A0A4P7NAD6_PYROR</name>
<proteinExistence type="predicted"/>
<evidence type="ECO:0000313" key="2">
    <source>
        <dbReference type="Proteomes" id="UP000294847"/>
    </source>
</evidence>
<protein>
    <submittedName>
        <fullName evidence="1">Uncharacterized protein</fullName>
    </submittedName>
</protein>
<evidence type="ECO:0000313" key="1">
    <source>
        <dbReference type="EMBL" id="QBZ59767.1"/>
    </source>
</evidence>
<accession>A0A4P7NAD6</accession>
<gene>
    <name evidence="1" type="ORF">PoMZ_04731</name>
</gene>
<dbReference type="AlphaFoldDB" id="A0A4P7NAD6"/>
<organism evidence="1 2">
    <name type="scientific">Pyricularia oryzae</name>
    <name type="common">Rice blast fungus</name>
    <name type="synonym">Magnaporthe oryzae</name>
    <dbReference type="NCBI Taxonomy" id="318829"/>
    <lineage>
        <taxon>Eukaryota</taxon>
        <taxon>Fungi</taxon>
        <taxon>Dikarya</taxon>
        <taxon>Ascomycota</taxon>
        <taxon>Pezizomycotina</taxon>
        <taxon>Sordariomycetes</taxon>
        <taxon>Sordariomycetidae</taxon>
        <taxon>Magnaporthales</taxon>
        <taxon>Pyriculariaceae</taxon>
        <taxon>Pyricularia</taxon>
    </lineage>
</organism>
<dbReference type="Proteomes" id="UP000294847">
    <property type="component" value="Chromosome 3"/>
</dbReference>
<sequence length="49" mass="5430">MGSQHKSNKQSSMPEHAVDPLVFAFHRTRDAASLTTADLALCPSFGREW</sequence>
<reference evidence="1 2" key="1">
    <citation type="journal article" date="2019" name="Mol. Biol. Evol.">
        <title>Blast fungal genomes show frequent chromosomal changes, gene gains and losses, and effector gene turnover.</title>
        <authorList>
            <person name="Gomez Luciano L.B."/>
            <person name="Jason Tsai I."/>
            <person name="Chuma I."/>
            <person name="Tosa Y."/>
            <person name="Chen Y.H."/>
            <person name="Li J.Y."/>
            <person name="Li M.Y."/>
            <person name="Jade Lu M.Y."/>
            <person name="Nakayashiki H."/>
            <person name="Li W.H."/>
        </authorList>
    </citation>
    <scope>NUCLEOTIDE SEQUENCE [LARGE SCALE GENOMIC DNA]</scope>
    <source>
        <strain evidence="1">MZ5-1-6</strain>
    </source>
</reference>